<feature type="transmembrane region" description="Helical" evidence="6">
    <location>
        <begin position="124"/>
        <end position="144"/>
    </location>
</feature>
<feature type="transmembrane region" description="Helical" evidence="6">
    <location>
        <begin position="215"/>
        <end position="234"/>
    </location>
</feature>
<dbReference type="InterPro" id="IPR050495">
    <property type="entry name" value="ATG22/LtaA_families"/>
</dbReference>
<keyword evidence="2" id="KW-0813">Transport</keyword>
<evidence type="ECO:0000256" key="3">
    <source>
        <dbReference type="ARBA" id="ARBA00022692"/>
    </source>
</evidence>
<name>A0A917QFS0_9HYPH</name>
<reference evidence="8 9" key="1">
    <citation type="journal article" date="2014" name="Int. J. Syst. Evol. Microbiol.">
        <title>Complete genome sequence of Corynebacterium casei LMG S-19264T (=DSM 44701T), isolated from a smear-ripened cheese.</title>
        <authorList>
            <consortium name="US DOE Joint Genome Institute (JGI-PGF)"/>
            <person name="Walter F."/>
            <person name="Albersmeier A."/>
            <person name="Kalinowski J."/>
            <person name="Ruckert C."/>
        </authorList>
    </citation>
    <scope>NUCLEOTIDE SEQUENCE [LARGE SCALE GENOMIC DNA]</scope>
    <source>
        <strain evidence="8 9">CGMCC 1.9161</strain>
    </source>
</reference>
<feature type="transmembrane region" description="Helical" evidence="6">
    <location>
        <begin position="382"/>
        <end position="404"/>
    </location>
</feature>
<dbReference type="Pfam" id="PF11700">
    <property type="entry name" value="ATG22"/>
    <property type="match status" value="1"/>
</dbReference>
<feature type="domain" description="Major facilitator superfamily (MFS) profile" evidence="7">
    <location>
        <begin position="27"/>
        <end position="475"/>
    </location>
</feature>
<dbReference type="PROSITE" id="PS50850">
    <property type="entry name" value="MFS"/>
    <property type="match status" value="1"/>
</dbReference>
<dbReference type="GO" id="GO:0012505">
    <property type="term" value="C:endomembrane system"/>
    <property type="evidence" value="ECO:0007669"/>
    <property type="project" value="UniProtKB-SubCell"/>
</dbReference>
<keyword evidence="5 6" id="KW-0472">Membrane</keyword>
<feature type="transmembrane region" description="Helical" evidence="6">
    <location>
        <begin position="99"/>
        <end position="118"/>
    </location>
</feature>
<feature type="transmembrane region" description="Helical" evidence="6">
    <location>
        <begin position="335"/>
        <end position="362"/>
    </location>
</feature>
<feature type="transmembrane region" description="Helical" evidence="6">
    <location>
        <begin position="416"/>
        <end position="440"/>
    </location>
</feature>
<feature type="transmembrane region" description="Helical" evidence="6">
    <location>
        <begin position="25"/>
        <end position="48"/>
    </location>
</feature>
<proteinExistence type="predicted"/>
<dbReference type="AlphaFoldDB" id="A0A917QFS0"/>
<feature type="transmembrane region" description="Helical" evidence="6">
    <location>
        <begin position="68"/>
        <end position="87"/>
    </location>
</feature>
<dbReference type="SUPFAM" id="SSF103473">
    <property type="entry name" value="MFS general substrate transporter"/>
    <property type="match status" value="1"/>
</dbReference>
<dbReference type="InterPro" id="IPR024671">
    <property type="entry name" value="Atg22-like"/>
</dbReference>
<evidence type="ECO:0000259" key="7">
    <source>
        <dbReference type="PROSITE" id="PS50850"/>
    </source>
</evidence>
<evidence type="ECO:0000256" key="1">
    <source>
        <dbReference type="ARBA" id="ARBA00004127"/>
    </source>
</evidence>
<evidence type="ECO:0000256" key="6">
    <source>
        <dbReference type="SAM" id="Phobius"/>
    </source>
</evidence>
<evidence type="ECO:0000313" key="8">
    <source>
        <dbReference type="EMBL" id="GGK48695.1"/>
    </source>
</evidence>
<dbReference type="GO" id="GO:0022857">
    <property type="term" value="F:transmembrane transporter activity"/>
    <property type="evidence" value="ECO:0007669"/>
    <property type="project" value="InterPro"/>
</dbReference>
<dbReference type="Gene3D" id="1.20.1250.20">
    <property type="entry name" value="MFS general substrate transporter like domains"/>
    <property type="match status" value="1"/>
</dbReference>
<evidence type="ECO:0000256" key="2">
    <source>
        <dbReference type="ARBA" id="ARBA00022448"/>
    </source>
</evidence>
<accession>A0A917QFS0</accession>
<dbReference type="InterPro" id="IPR020846">
    <property type="entry name" value="MFS_dom"/>
</dbReference>
<dbReference type="PANTHER" id="PTHR23519:SF1">
    <property type="entry name" value="AUTOPHAGY-RELATED PROTEIN 22"/>
    <property type="match status" value="1"/>
</dbReference>
<dbReference type="InterPro" id="IPR036259">
    <property type="entry name" value="MFS_trans_sf"/>
</dbReference>
<sequence>MHSAPDEALAHTAARLRAEKSAPRCALFGWVMFDWATQPFFTLVVTFVFGPYFVNAVAANPVAGQSQWMLATSAAGLSLAILSPVLGAIADAGGPKKPWILAFGALMSVAAALLWLVPPAATPGYVLLALVAFAVATVAAELAGTFNNAMMPTLVPPHRLGRLSGAGWATGYAGGLVSLAIVLGLLAGSPQSGLTLAGLEPLLGLDPVAREGDRVVGPLTALWFALFVLPLVLFTPDVPRGGRPFGEAVREGLSRVRGTIAEARRTPAIARFLLAHMAYQDGLVVLFSLGTIYGAGIFGWGTIELGVFGILILVTGTLGALAGGPIDDRIGPRAVILGSLAILALVTLGVLSLGESHVLFVVDTGPPPEGAGLYASLPEKVFLGLGLVIGALAGPLQASSRSLLARLVPAGDAGRYFGLLALSGKLTAFLGPFLVAVATALFQTQAAGPVVLLAFFLVGALLVRGVPNGRVLSAA</sequence>
<dbReference type="PANTHER" id="PTHR23519">
    <property type="entry name" value="AUTOPHAGY-RELATED PROTEIN 22"/>
    <property type="match status" value="1"/>
</dbReference>
<evidence type="ECO:0000313" key="9">
    <source>
        <dbReference type="Proteomes" id="UP000600449"/>
    </source>
</evidence>
<keyword evidence="9" id="KW-1185">Reference proteome</keyword>
<keyword evidence="4 6" id="KW-1133">Transmembrane helix</keyword>
<dbReference type="RefSeq" id="WP_188914990.1">
    <property type="nucleotide sequence ID" value="NZ_BMMF01000013.1"/>
</dbReference>
<dbReference type="Proteomes" id="UP000600449">
    <property type="component" value="Unassembled WGS sequence"/>
</dbReference>
<comment type="caution">
    <text evidence="8">The sequence shown here is derived from an EMBL/GenBank/DDBJ whole genome shotgun (WGS) entry which is preliminary data.</text>
</comment>
<evidence type="ECO:0000256" key="4">
    <source>
        <dbReference type="ARBA" id="ARBA00022989"/>
    </source>
</evidence>
<comment type="subcellular location">
    <subcellularLocation>
        <location evidence="1">Endomembrane system</location>
        <topology evidence="1">Multi-pass membrane protein</topology>
    </subcellularLocation>
</comment>
<organism evidence="8 9">
    <name type="scientific">Salinarimonas ramus</name>
    <dbReference type="NCBI Taxonomy" id="690164"/>
    <lineage>
        <taxon>Bacteria</taxon>
        <taxon>Pseudomonadati</taxon>
        <taxon>Pseudomonadota</taxon>
        <taxon>Alphaproteobacteria</taxon>
        <taxon>Hyphomicrobiales</taxon>
        <taxon>Salinarimonadaceae</taxon>
        <taxon>Salinarimonas</taxon>
    </lineage>
</organism>
<keyword evidence="3 6" id="KW-0812">Transmembrane</keyword>
<feature type="transmembrane region" description="Helical" evidence="6">
    <location>
        <begin position="165"/>
        <end position="187"/>
    </location>
</feature>
<evidence type="ECO:0000256" key="5">
    <source>
        <dbReference type="ARBA" id="ARBA00023136"/>
    </source>
</evidence>
<dbReference type="EMBL" id="BMMF01000013">
    <property type="protein sequence ID" value="GGK48695.1"/>
    <property type="molecule type" value="Genomic_DNA"/>
</dbReference>
<gene>
    <name evidence="8" type="ORF">GCM10011322_39630</name>
</gene>
<protein>
    <submittedName>
        <fullName evidence="8">MFS transporter</fullName>
    </submittedName>
</protein>
<feature type="transmembrane region" description="Helical" evidence="6">
    <location>
        <begin position="446"/>
        <end position="463"/>
    </location>
</feature>